<reference evidence="2 3" key="1">
    <citation type="submission" date="2011-08" db="EMBL/GenBank/DDBJ databases">
        <title>The Genome Sequence of Plasmodium vivax India VII.</title>
        <authorList>
            <consortium name="The Broad Institute Genome Sequencing Platform"/>
            <consortium name="The Broad Institute Genome Sequencing Center for Infectious Disease"/>
            <person name="Neafsey D."/>
            <person name="Carlton J."/>
            <person name="Barnwell J."/>
            <person name="Collins W."/>
            <person name="Escalante A."/>
            <person name="Mullikin J."/>
            <person name="Saul A."/>
            <person name="Guigo R."/>
            <person name="Camara F."/>
            <person name="Young S.K."/>
            <person name="Zeng Q."/>
            <person name="Gargeya S."/>
            <person name="Fitzgerald M."/>
            <person name="Haas B."/>
            <person name="Abouelleil A."/>
            <person name="Alvarado L."/>
            <person name="Arachchi H.M."/>
            <person name="Berlin A."/>
            <person name="Brown A."/>
            <person name="Chapman S.B."/>
            <person name="Chen Z."/>
            <person name="Dunbar C."/>
            <person name="Freedman E."/>
            <person name="Gearin G."/>
            <person name="Gellesch M."/>
            <person name="Goldberg J."/>
            <person name="Griggs A."/>
            <person name="Gujja S."/>
            <person name="Heiman D."/>
            <person name="Howarth C."/>
            <person name="Larson L."/>
            <person name="Lui A."/>
            <person name="MacDonald P.J.P."/>
            <person name="Montmayeur A."/>
            <person name="Murphy C."/>
            <person name="Neiman D."/>
            <person name="Pearson M."/>
            <person name="Priest M."/>
            <person name="Roberts A."/>
            <person name="Saif S."/>
            <person name="Shea T."/>
            <person name="Shenoy N."/>
            <person name="Sisk P."/>
            <person name="Stolte C."/>
            <person name="Sykes S."/>
            <person name="Wortman J."/>
            <person name="Nusbaum C."/>
            <person name="Birren B."/>
        </authorList>
    </citation>
    <scope>NUCLEOTIDE SEQUENCE [LARGE SCALE GENOMIC DNA]</scope>
    <source>
        <strain evidence="2 3">India VII</strain>
    </source>
</reference>
<accession>A0A0J9SHX4</accession>
<gene>
    <name evidence="2" type="ORF">PVIIG_02399</name>
</gene>
<protein>
    <submittedName>
        <fullName evidence="2">Uncharacterized protein</fullName>
    </submittedName>
</protein>
<proteinExistence type="predicted"/>
<keyword evidence="1" id="KW-0812">Transmembrane</keyword>
<dbReference type="EMBL" id="KQ234166">
    <property type="protein sequence ID" value="KMZ82609.1"/>
    <property type="molecule type" value="Genomic_DNA"/>
</dbReference>
<keyword evidence="1" id="KW-0472">Membrane</keyword>
<evidence type="ECO:0000256" key="1">
    <source>
        <dbReference type="SAM" id="Phobius"/>
    </source>
</evidence>
<dbReference type="AlphaFoldDB" id="A0A0J9SHX4"/>
<feature type="transmembrane region" description="Helical" evidence="1">
    <location>
        <begin position="68"/>
        <end position="88"/>
    </location>
</feature>
<evidence type="ECO:0000313" key="2">
    <source>
        <dbReference type="EMBL" id="KMZ82609.1"/>
    </source>
</evidence>
<keyword evidence="1" id="KW-1133">Transmembrane helix</keyword>
<feature type="transmembrane region" description="Helical" evidence="1">
    <location>
        <begin position="40"/>
        <end position="62"/>
    </location>
</feature>
<organism evidence="2 3">
    <name type="scientific">Plasmodium vivax India VII</name>
    <dbReference type="NCBI Taxonomy" id="1077284"/>
    <lineage>
        <taxon>Eukaryota</taxon>
        <taxon>Sar</taxon>
        <taxon>Alveolata</taxon>
        <taxon>Apicomplexa</taxon>
        <taxon>Aconoidasida</taxon>
        <taxon>Haemosporida</taxon>
        <taxon>Plasmodiidae</taxon>
        <taxon>Plasmodium</taxon>
        <taxon>Plasmodium (Plasmodium)</taxon>
    </lineage>
</organism>
<evidence type="ECO:0000313" key="3">
    <source>
        <dbReference type="Proteomes" id="UP000053562"/>
    </source>
</evidence>
<name>A0A0J9SHX4_PLAVI</name>
<sequence>MPNNLTNQGIICGVFWRKNCSRDFAAHVYVRMQVHIYVHFHSLLFTAYLCFFLVFFFFFFFWQHGFGVTYTIAWLTRVKGGTSTVGWLRRKRKGKRKRKHTLVPSHVYACAAPLWHNTYVTYVHIICTSLHSNICARLLCLPKSLQ</sequence>
<dbReference type="Proteomes" id="UP000053562">
    <property type="component" value="Unassembled WGS sequence"/>
</dbReference>